<evidence type="ECO:0000259" key="1">
    <source>
        <dbReference type="Pfam" id="PF01548"/>
    </source>
</evidence>
<dbReference type="NCBIfam" id="NF033542">
    <property type="entry name" value="transpos_IS110"/>
    <property type="match status" value="1"/>
</dbReference>
<dbReference type="EMBL" id="BAOS01000027">
    <property type="protein sequence ID" value="GAX61611.1"/>
    <property type="molecule type" value="Genomic_DNA"/>
</dbReference>
<accession>A0A286U0L6</accession>
<protein>
    <submittedName>
        <fullName evidence="3">Transposase, IS1533</fullName>
    </submittedName>
</protein>
<keyword evidence="4" id="KW-1185">Reference proteome</keyword>
<dbReference type="AlphaFoldDB" id="A0A286U0L6"/>
<dbReference type="Pfam" id="PF02371">
    <property type="entry name" value="Transposase_20"/>
    <property type="match status" value="1"/>
</dbReference>
<dbReference type="PANTHER" id="PTHR33055:SF15">
    <property type="entry name" value="TRANSPOSASE-RELATED"/>
    <property type="match status" value="1"/>
</dbReference>
<sequence length="373" mass="42919">MKKAKYYGSIDVDDSSFNVALIKTVGEELLHFKCSSNVGAMIKKIKQKNIHLKDIQLCYEATYLGYTLYRELKGKGIRCEVIAPSLIPKAPGNKVKTDRLDCIKLAKYYLKGMLTPVHIPDEEDETVRDLIRSRKLLVDQVKKIKTHIISLCKRMGLDYRKQRGISNAAYWTQIHYKWLEKEINQLPKDSPLRLNLSSLLSTCHNIETFISTYDEQISVIAERPKYKDKVKALNCFRGLKTLSSLTLTTELGDIRRFPHPSKVTAYSGLSIREYSSGGKELRFGITKQGNRILRTVVIEACQFSFKPPKVSNILKERRIGADPEYINIADRCMHRLSKKSIRMFMNKKHRNKIKVACAREMLCFVWEALHKAA</sequence>
<name>A0A286U0L6_9BACT</name>
<reference evidence="4" key="1">
    <citation type="journal article" date="2017" name="Environ. Microbiol. Rep.">
        <title>Genetic Diversity of Marine Anaerobic Ammonium-Oxidizing Bacteria as Revealed by Genomic and Proteomic Analyses of 'Candidatus Scalindua japonica'.</title>
        <authorList>
            <person name="Oshiki M."/>
            <person name="Mizuto K."/>
            <person name="Kimura Z."/>
            <person name="Kindaichi T."/>
            <person name="Satoh H."/>
            <person name="Okabe S."/>
        </authorList>
    </citation>
    <scope>NUCLEOTIDE SEQUENCE [LARGE SCALE GENOMIC DNA]</scope>
    <source>
        <strain evidence="4">husup-a2</strain>
    </source>
</reference>
<dbReference type="GO" id="GO:0004803">
    <property type="term" value="F:transposase activity"/>
    <property type="evidence" value="ECO:0007669"/>
    <property type="project" value="InterPro"/>
</dbReference>
<organism evidence="3 4">
    <name type="scientific">Candidatus Scalindua japonica</name>
    <dbReference type="NCBI Taxonomy" id="1284222"/>
    <lineage>
        <taxon>Bacteria</taxon>
        <taxon>Pseudomonadati</taxon>
        <taxon>Planctomycetota</taxon>
        <taxon>Candidatus Brocadiia</taxon>
        <taxon>Candidatus Brocadiales</taxon>
        <taxon>Candidatus Scalinduaceae</taxon>
        <taxon>Candidatus Scalindua</taxon>
    </lineage>
</organism>
<comment type="caution">
    <text evidence="3">The sequence shown here is derived from an EMBL/GenBank/DDBJ whole genome shotgun (WGS) entry which is preliminary data.</text>
</comment>
<evidence type="ECO:0000313" key="4">
    <source>
        <dbReference type="Proteomes" id="UP000218542"/>
    </source>
</evidence>
<gene>
    <name evidence="3" type="ORF">SCALIN_C27_0005</name>
</gene>
<evidence type="ECO:0000259" key="2">
    <source>
        <dbReference type="Pfam" id="PF02371"/>
    </source>
</evidence>
<feature type="domain" description="Transposase IS110-like N-terminal" evidence="1">
    <location>
        <begin position="10"/>
        <end position="152"/>
    </location>
</feature>
<proteinExistence type="predicted"/>
<dbReference type="InterPro" id="IPR003346">
    <property type="entry name" value="Transposase_20"/>
</dbReference>
<dbReference type="GO" id="GO:0006313">
    <property type="term" value="P:DNA transposition"/>
    <property type="evidence" value="ECO:0007669"/>
    <property type="project" value="InterPro"/>
</dbReference>
<dbReference type="RefSeq" id="WP_096894989.1">
    <property type="nucleotide sequence ID" value="NZ_BAOS01000027.1"/>
</dbReference>
<dbReference type="GO" id="GO:0003677">
    <property type="term" value="F:DNA binding"/>
    <property type="evidence" value="ECO:0007669"/>
    <property type="project" value="InterPro"/>
</dbReference>
<evidence type="ECO:0000313" key="3">
    <source>
        <dbReference type="EMBL" id="GAX61611.1"/>
    </source>
</evidence>
<dbReference type="Proteomes" id="UP000218542">
    <property type="component" value="Unassembled WGS sequence"/>
</dbReference>
<dbReference type="PANTHER" id="PTHR33055">
    <property type="entry name" value="TRANSPOSASE FOR INSERTION SEQUENCE ELEMENT IS1111A"/>
    <property type="match status" value="1"/>
</dbReference>
<dbReference type="InterPro" id="IPR002525">
    <property type="entry name" value="Transp_IS110-like_N"/>
</dbReference>
<dbReference type="InterPro" id="IPR047650">
    <property type="entry name" value="Transpos_IS110"/>
</dbReference>
<dbReference type="OrthoDB" id="245819at2"/>
<dbReference type="Pfam" id="PF01548">
    <property type="entry name" value="DEDD_Tnp_IS110"/>
    <property type="match status" value="1"/>
</dbReference>
<feature type="domain" description="Transposase IS116/IS110/IS902 C-terminal" evidence="2">
    <location>
        <begin position="234"/>
        <end position="302"/>
    </location>
</feature>